<gene>
    <name evidence="2" type="ORF">BVI061214_01179</name>
</gene>
<feature type="region of interest" description="Disordered" evidence="1">
    <location>
        <begin position="132"/>
        <end position="154"/>
    </location>
</feature>
<proteinExistence type="predicted"/>
<sequence>MHKFLGLLLLGLFWATGRAETPPWIWVTQGFAYREWAGGVAFLIQPPRLTPEGLRQVEAVCQEVRARAASGLTAWMEACDFAREHGGLWQDTGLVLRAWEGVVAKFFGQGIADPHRERVRNYLLEALEALRQGEGGPPENPWSRLPPELRGPEGGLRVGPDTFPLLLETFGPRGLFPTCRLAASAMPLASRPGAKAYATAHCSDEALIWGLVETGTYAYTLGGGKGDFYRGWPSSQSMSLAQGKGPCRSKAWAASTYRWEGPRLYAEQRLAYSWRCLP</sequence>
<dbReference type="Proteomes" id="UP000037685">
    <property type="component" value="Unassembled WGS sequence"/>
</dbReference>
<protein>
    <submittedName>
        <fullName evidence="2">Uncharacterized protein</fullName>
    </submittedName>
</protein>
<reference evidence="2 3" key="1">
    <citation type="submission" date="2015-07" db="EMBL/GenBank/DDBJ databases">
        <authorList>
            <person name="Noorani M."/>
        </authorList>
    </citation>
    <scope>NUCLEOTIDE SEQUENCE [LARGE SCALE GENOMIC DNA]</scope>
    <source>
        <strain evidence="3">ATCC 25104 / DSM 625 / JCM 10724 / NBRC 103206 / NCIMB 11243 / YT-1</strain>
    </source>
</reference>
<evidence type="ECO:0000256" key="1">
    <source>
        <dbReference type="SAM" id="MobiDB-lite"/>
    </source>
</evidence>
<name>A0A0N0BLS9_THEAQ</name>
<dbReference type="EMBL" id="LHCI01000106">
    <property type="protein sequence ID" value="KOX89994.1"/>
    <property type="molecule type" value="Genomic_DNA"/>
</dbReference>
<comment type="caution">
    <text evidence="2">The sequence shown here is derived from an EMBL/GenBank/DDBJ whole genome shotgun (WGS) entry which is preliminary data.</text>
</comment>
<dbReference type="AlphaFoldDB" id="A0A0N0BLS9"/>
<evidence type="ECO:0000313" key="3">
    <source>
        <dbReference type="Proteomes" id="UP000037685"/>
    </source>
</evidence>
<dbReference type="RefSeq" id="WP_053767669.1">
    <property type="nucleotide sequence ID" value="NZ_LHCI01000106.1"/>
</dbReference>
<accession>A0A0N0BLS9</accession>
<organism evidence="2 3">
    <name type="scientific">Thermus aquaticus</name>
    <dbReference type="NCBI Taxonomy" id="271"/>
    <lineage>
        <taxon>Bacteria</taxon>
        <taxon>Thermotogati</taxon>
        <taxon>Deinococcota</taxon>
        <taxon>Deinococci</taxon>
        <taxon>Thermales</taxon>
        <taxon>Thermaceae</taxon>
        <taxon>Thermus</taxon>
    </lineage>
</organism>
<dbReference type="PATRIC" id="fig|271.14.peg.1252"/>
<evidence type="ECO:0000313" key="2">
    <source>
        <dbReference type="EMBL" id="KOX89994.1"/>
    </source>
</evidence>